<evidence type="ECO:0000313" key="6">
    <source>
        <dbReference type="Proteomes" id="UP000183569"/>
    </source>
</evidence>
<dbReference type="Gene3D" id="3.40.50.1110">
    <property type="entry name" value="SGNH hydrolase"/>
    <property type="match status" value="1"/>
</dbReference>
<evidence type="ECO:0000256" key="1">
    <source>
        <dbReference type="ARBA" id="ARBA00008668"/>
    </source>
</evidence>
<dbReference type="GeneID" id="23844565"/>
<comment type="similarity">
    <text evidence="1">Belongs to the 'GDSL' lipolytic enzyme family.</text>
</comment>
<feature type="signal peptide" evidence="3">
    <location>
        <begin position="1"/>
        <end position="20"/>
    </location>
</feature>
<sequence length="527" mass="57341">MQYPLGLSVLFCCLPAMANAATILEGAVFADAPLAGAPVTVTDSSGKRLTTKTRSDGRYSLAVDALTPPLTLSTIQSTGTAQSCLRSDEPRARCMASLLISLQKERRNTANITPFTDRLVSEVAGQLGYIGPQQWVERGDNSKLNAGLLTEPLANFRQGMADALRLSGLDAKTADPVQTPIRTGNGMARILSVVNHNRNYDNNSGEAGGAVLTDSAFRPIVGLQNNGSWEPLDLPRALRDRQAISSAKTRILLVSDSTAATYEVTRLPRMGWGQVFQQAFRADSGVVVLNGARSGRSSRDFYNEGWYQQMARDLRPGDYVFIAHGHNDQNCDSDKAVRGAADVKNLCTYPNDASGNPQFPPGEPLLSFQHSLERYITLARAAGATPVLFTPTTRVKNRAGKTAFQQGVDDVVVSTHYTVKKPGYRFAGNYIDTIKQTAQRNHVPLIDLEKATIDFANAHASNWMNYWLAVDASDPRYPWYKTQTSGIRSNPDTTHFQQQGAEAVASMVADLIRTTPELSSLADTLKP</sequence>
<dbReference type="InterPro" id="IPR036514">
    <property type="entry name" value="SGNH_hydro_sf"/>
</dbReference>
<dbReference type="Proteomes" id="UP000183569">
    <property type="component" value="Unassembled WGS sequence"/>
</dbReference>
<evidence type="ECO:0000259" key="4">
    <source>
        <dbReference type="Pfam" id="PF13472"/>
    </source>
</evidence>
<comment type="caution">
    <text evidence="5">The sequence shown here is derived from an EMBL/GenBank/DDBJ whole genome shotgun (WGS) entry which is preliminary data.</text>
</comment>
<evidence type="ECO:0000256" key="2">
    <source>
        <dbReference type="ARBA" id="ARBA00022801"/>
    </source>
</evidence>
<dbReference type="EMBL" id="FMUI01000004">
    <property type="protein sequence ID" value="SCX46745.1"/>
    <property type="molecule type" value="Genomic_DNA"/>
</dbReference>
<keyword evidence="3" id="KW-0732">Signal</keyword>
<dbReference type="SUPFAM" id="SSF52266">
    <property type="entry name" value="SGNH hydrolase"/>
    <property type="match status" value="1"/>
</dbReference>
<organism evidence="5 6">
    <name type="scientific">Kosakonia sacchari</name>
    <dbReference type="NCBI Taxonomy" id="1158459"/>
    <lineage>
        <taxon>Bacteria</taxon>
        <taxon>Pseudomonadati</taxon>
        <taxon>Pseudomonadota</taxon>
        <taxon>Gammaproteobacteria</taxon>
        <taxon>Enterobacterales</taxon>
        <taxon>Enterobacteriaceae</taxon>
        <taxon>Kosakonia</taxon>
    </lineage>
</organism>
<dbReference type="GO" id="GO:0016788">
    <property type="term" value="F:hydrolase activity, acting on ester bonds"/>
    <property type="evidence" value="ECO:0007669"/>
    <property type="project" value="UniProtKB-ARBA"/>
</dbReference>
<protein>
    <submittedName>
        <fullName evidence="5">Lysophospholipase L1</fullName>
    </submittedName>
</protein>
<evidence type="ECO:0000313" key="5">
    <source>
        <dbReference type="EMBL" id="SCX46745.1"/>
    </source>
</evidence>
<feature type="chain" id="PRO_5032958090" evidence="3">
    <location>
        <begin position="21"/>
        <end position="527"/>
    </location>
</feature>
<dbReference type="InterPro" id="IPR013830">
    <property type="entry name" value="SGNH_hydro"/>
</dbReference>
<name>A0A1G4XZV6_9ENTR</name>
<dbReference type="AlphaFoldDB" id="A0A1G4XZV6"/>
<feature type="domain" description="SGNH hydrolase-type esterase" evidence="4">
    <location>
        <begin position="256"/>
        <end position="467"/>
    </location>
</feature>
<keyword evidence="2" id="KW-0378">Hydrolase</keyword>
<gene>
    <name evidence="5" type="ORF">SAMN02927897_01685</name>
</gene>
<dbReference type="Pfam" id="PF13472">
    <property type="entry name" value="Lipase_GDSL_2"/>
    <property type="match status" value="1"/>
</dbReference>
<proteinExistence type="inferred from homology"/>
<evidence type="ECO:0000256" key="3">
    <source>
        <dbReference type="SAM" id="SignalP"/>
    </source>
</evidence>
<reference evidence="5 6" key="1">
    <citation type="submission" date="2016-10" db="EMBL/GenBank/DDBJ databases">
        <authorList>
            <person name="Varghese N."/>
            <person name="Submissions S."/>
        </authorList>
    </citation>
    <scope>NUCLEOTIDE SEQUENCE [LARGE SCALE GENOMIC DNA]</scope>
    <source>
        <strain evidence="5 6">CGMCC 1.12102</strain>
    </source>
</reference>
<dbReference type="InterPro" id="IPR037459">
    <property type="entry name" value="RhgT-like"/>
</dbReference>
<dbReference type="PANTHER" id="PTHR43695">
    <property type="entry name" value="PUTATIVE (AFU_ORTHOLOGUE AFUA_2G17250)-RELATED"/>
    <property type="match status" value="1"/>
</dbReference>
<dbReference type="PANTHER" id="PTHR43695:SF1">
    <property type="entry name" value="RHAMNOGALACTURONAN ACETYLESTERASE"/>
    <property type="match status" value="1"/>
</dbReference>
<accession>A0A1G4XZV6</accession>
<dbReference type="RefSeq" id="WP_017457510.1">
    <property type="nucleotide sequence ID" value="NZ_FMUI01000004.1"/>
</dbReference>
<dbReference type="CDD" id="cd01821">
    <property type="entry name" value="Rhamnogalacturan_acetylesterase_like"/>
    <property type="match status" value="1"/>
</dbReference>